<evidence type="ECO:0000256" key="6">
    <source>
        <dbReference type="ARBA" id="ARBA00022989"/>
    </source>
</evidence>
<evidence type="ECO:0000256" key="4">
    <source>
        <dbReference type="ARBA" id="ARBA00022692"/>
    </source>
</evidence>
<organism evidence="9">
    <name type="scientific">Brassica napus</name>
    <name type="common">Rape</name>
    <dbReference type="NCBI Taxonomy" id="3708"/>
    <lineage>
        <taxon>Eukaryota</taxon>
        <taxon>Viridiplantae</taxon>
        <taxon>Streptophyta</taxon>
        <taxon>Embryophyta</taxon>
        <taxon>Tracheophyta</taxon>
        <taxon>Spermatophyta</taxon>
        <taxon>Magnoliopsida</taxon>
        <taxon>eudicotyledons</taxon>
        <taxon>Gunneridae</taxon>
        <taxon>Pentapetalae</taxon>
        <taxon>rosids</taxon>
        <taxon>malvids</taxon>
        <taxon>Brassicales</taxon>
        <taxon>Brassicaceae</taxon>
        <taxon>Brassiceae</taxon>
        <taxon>Brassica</taxon>
    </lineage>
</organism>
<dbReference type="GO" id="GO:0016020">
    <property type="term" value="C:membrane"/>
    <property type="evidence" value="ECO:0007669"/>
    <property type="project" value="UniProtKB-SubCell"/>
</dbReference>
<gene>
    <name evidence="9" type="ORF">DARMORV10_C03P33500.1</name>
</gene>
<dbReference type="PANTHER" id="PTHR27008:SF472">
    <property type="entry name" value="PROTEIN KINASE DOMAIN-CONTAINING PROTEIN"/>
    <property type="match status" value="1"/>
</dbReference>
<dbReference type="Gene3D" id="3.80.10.10">
    <property type="entry name" value="Ribonuclease Inhibitor"/>
    <property type="match status" value="1"/>
</dbReference>
<evidence type="ECO:0000256" key="3">
    <source>
        <dbReference type="ARBA" id="ARBA00022614"/>
    </source>
</evidence>
<keyword evidence="8" id="KW-0325">Glycoprotein</keyword>
<comment type="subcellular location">
    <subcellularLocation>
        <location evidence="1">Membrane</location>
        <topology evidence="1">Single-pass membrane protein</topology>
    </subcellularLocation>
</comment>
<keyword evidence="6" id="KW-1133">Transmembrane helix</keyword>
<dbReference type="InterPro" id="IPR001611">
    <property type="entry name" value="Leu-rich_rpt"/>
</dbReference>
<dbReference type="Pfam" id="PF00560">
    <property type="entry name" value="LRR_1"/>
    <property type="match status" value="5"/>
</dbReference>
<evidence type="ECO:0000256" key="8">
    <source>
        <dbReference type="ARBA" id="ARBA00023180"/>
    </source>
</evidence>
<keyword evidence="4" id="KW-0812">Transmembrane</keyword>
<evidence type="ECO:0000256" key="1">
    <source>
        <dbReference type="ARBA" id="ARBA00004167"/>
    </source>
</evidence>
<reference evidence="9" key="1">
    <citation type="submission" date="2021-01" db="EMBL/GenBank/DDBJ databases">
        <authorList>
            <consortium name="Genoscope - CEA"/>
            <person name="William W."/>
        </authorList>
    </citation>
    <scope>NUCLEOTIDE SEQUENCE</scope>
</reference>
<dbReference type="PANTHER" id="PTHR27008">
    <property type="entry name" value="OS04G0122200 PROTEIN"/>
    <property type="match status" value="1"/>
</dbReference>
<sequence>MTLDLTSNNLVQGLPSELGSLSSLEVLFLSKNNLSGRLNGTIPQEIMQLESFVQLFVNSNLLTGPLPKDVGRLKHVVVLSVENNRLNGNIPETIGDCLYMEELYLRGNAFDGVIPDIRNLRAITHLNLSNNNLSGNVPEYLANFSTLENLDLSGNNFEGVVPTKGVFQHSGKFSVSGNRNLCGGIPELKLKPCPRNVVSRTRRHSSNKKKIFIGVGIEYGMGGKPSREGDLYSFGILLLEMFTRKRPTDELFVEDFTLRSYTESALADHVLDIADISILSGEVHKKIMSTIAECLKMVFNVGIRCCEQSPTDRMTMAQA</sequence>
<dbReference type="InterPro" id="IPR011009">
    <property type="entry name" value="Kinase-like_dom_sf"/>
</dbReference>
<comment type="similarity">
    <text evidence="2">Belongs to the RLP family.</text>
</comment>
<dbReference type="SUPFAM" id="SSF56112">
    <property type="entry name" value="Protein kinase-like (PK-like)"/>
    <property type="match status" value="1"/>
</dbReference>
<keyword evidence="7" id="KW-0472">Membrane</keyword>
<proteinExistence type="inferred from homology"/>
<dbReference type="InterPro" id="IPR032675">
    <property type="entry name" value="LRR_dom_sf"/>
</dbReference>
<dbReference type="InterPro" id="IPR051809">
    <property type="entry name" value="Plant_receptor-like_S/T_kinase"/>
</dbReference>
<dbReference type="FunFam" id="3.80.10.10:FF:000111">
    <property type="entry name" value="LRR receptor-like serine/threonine-protein kinase ERECTA"/>
    <property type="match status" value="1"/>
</dbReference>
<dbReference type="SUPFAM" id="SSF52058">
    <property type="entry name" value="L domain-like"/>
    <property type="match status" value="1"/>
</dbReference>
<evidence type="ECO:0000256" key="5">
    <source>
        <dbReference type="ARBA" id="ARBA00022737"/>
    </source>
</evidence>
<dbReference type="EMBL" id="HG994367">
    <property type="protein sequence ID" value="CAF1701954.1"/>
    <property type="molecule type" value="Genomic_DNA"/>
</dbReference>
<evidence type="ECO:0000313" key="9">
    <source>
        <dbReference type="EMBL" id="CAF1701954.1"/>
    </source>
</evidence>
<protein>
    <submittedName>
        <fullName evidence="9">(rape) hypothetical protein</fullName>
    </submittedName>
</protein>
<accession>A0A816IDC1</accession>
<dbReference type="Gene3D" id="1.10.510.10">
    <property type="entry name" value="Transferase(Phosphotransferase) domain 1"/>
    <property type="match status" value="1"/>
</dbReference>
<evidence type="ECO:0000256" key="7">
    <source>
        <dbReference type="ARBA" id="ARBA00023136"/>
    </source>
</evidence>
<keyword evidence="5" id="KW-0677">Repeat</keyword>
<evidence type="ECO:0000256" key="2">
    <source>
        <dbReference type="ARBA" id="ARBA00009592"/>
    </source>
</evidence>
<keyword evidence="3" id="KW-0433">Leucine-rich repeat</keyword>
<name>A0A816IDC1_BRANA</name>
<dbReference type="Proteomes" id="UP001295469">
    <property type="component" value="Chromosome C03"/>
</dbReference>
<dbReference type="AlphaFoldDB" id="A0A816IDC1"/>